<keyword evidence="6" id="KW-1185">Reference proteome</keyword>
<dbReference type="InterPro" id="IPR018060">
    <property type="entry name" value="HTH_AraC"/>
</dbReference>
<organism evidence="5 6">
    <name type="scientific">Streptomyces hydrogenans</name>
    <dbReference type="NCBI Taxonomy" id="1873719"/>
    <lineage>
        <taxon>Bacteria</taxon>
        <taxon>Bacillati</taxon>
        <taxon>Actinomycetota</taxon>
        <taxon>Actinomycetes</taxon>
        <taxon>Kitasatosporales</taxon>
        <taxon>Streptomycetaceae</taxon>
        <taxon>Streptomyces</taxon>
    </lineage>
</organism>
<dbReference type="EMBL" id="BNDW01000068">
    <property type="protein sequence ID" value="GHI25324.1"/>
    <property type="molecule type" value="Genomic_DNA"/>
</dbReference>
<dbReference type="RefSeq" id="WP_190225552.1">
    <property type="nucleotide sequence ID" value="NZ_BNBS01000113.1"/>
</dbReference>
<dbReference type="PROSITE" id="PS01124">
    <property type="entry name" value="HTH_ARAC_FAMILY_2"/>
    <property type="match status" value="1"/>
</dbReference>
<sequence>MPLELRDDGTLVFGYLDTATEDRAGAFDTVLVRSGDDPGPDRGGYEAELRPCSFGALSGCHISGDQDVRVMPRPSPAAPRPGHLLGFLLSGRGALEQDGRRADLAPGEFVLYTGARPFRLELDAAHRYFVLSLDPATAGVVSAADASAPRGLTANPDLPRSPSGRVLSAVIGELAVRARGFGPLAGREMGEHVGAILRTLLRETGVAAGPGGPVGAARDMPPGQARTLERILAHIDAHLSGDLSPGAVAAAHHISVRHLHALFQDAGVTVGDHVRRRRLDRIRRDLVDPSLAHLPAYALAARWGLGDASHFSKVFRTEFGLSPRALRARARDR</sequence>
<name>A0ABQ3PK04_9ACTN</name>
<dbReference type="Gene3D" id="1.10.10.60">
    <property type="entry name" value="Homeodomain-like"/>
    <property type="match status" value="1"/>
</dbReference>
<dbReference type="InterPro" id="IPR035418">
    <property type="entry name" value="AraC-bd_2"/>
</dbReference>
<keyword evidence="1" id="KW-0805">Transcription regulation</keyword>
<evidence type="ECO:0000256" key="1">
    <source>
        <dbReference type="ARBA" id="ARBA00023015"/>
    </source>
</evidence>
<dbReference type="Proteomes" id="UP001052739">
    <property type="component" value="Unassembled WGS sequence"/>
</dbReference>
<evidence type="ECO:0000313" key="5">
    <source>
        <dbReference type="EMBL" id="GHI25324.1"/>
    </source>
</evidence>
<dbReference type="InterPro" id="IPR009057">
    <property type="entry name" value="Homeodomain-like_sf"/>
</dbReference>
<dbReference type="SMART" id="SM00342">
    <property type="entry name" value="HTH_ARAC"/>
    <property type="match status" value="1"/>
</dbReference>
<comment type="caution">
    <text evidence="5">The sequence shown here is derived from an EMBL/GenBank/DDBJ whole genome shotgun (WGS) entry which is preliminary data.</text>
</comment>
<reference evidence="5" key="1">
    <citation type="submission" date="2024-05" db="EMBL/GenBank/DDBJ databases">
        <title>Whole genome shotgun sequence of Streptomyces hydrogenans NBRC 13475.</title>
        <authorList>
            <person name="Komaki H."/>
            <person name="Tamura T."/>
        </authorList>
    </citation>
    <scope>NUCLEOTIDE SEQUENCE</scope>
    <source>
        <strain evidence="5">NBRC 13475</strain>
    </source>
</reference>
<evidence type="ECO:0000313" key="6">
    <source>
        <dbReference type="Proteomes" id="UP001052739"/>
    </source>
</evidence>
<dbReference type="SUPFAM" id="SSF46689">
    <property type="entry name" value="Homeodomain-like"/>
    <property type="match status" value="1"/>
</dbReference>
<dbReference type="Pfam" id="PF12833">
    <property type="entry name" value="HTH_18"/>
    <property type="match status" value="1"/>
</dbReference>
<keyword evidence="2" id="KW-0238">DNA-binding</keyword>
<accession>A0ABQ3PK04</accession>
<proteinExistence type="predicted"/>
<evidence type="ECO:0000256" key="3">
    <source>
        <dbReference type="ARBA" id="ARBA00023163"/>
    </source>
</evidence>
<keyword evidence="3" id="KW-0804">Transcription</keyword>
<feature type="domain" description="HTH araC/xylS-type" evidence="4">
    <location>
        <begin position="229"/>
        <end position="329"/>
    </location>
</feature>
<dbReference type="PANTHER" id="PTHR46796">
    <property type="entry name" value="HTH-TYPE TRANSCRIPTIONAL ACTIVATOR RHAS-RELATED"/>
    <property type="match status" value="1"/>
</dbReference>
<gene>
    <name evidence="5" type="ORF">Shyd_66950</name>
</gene>
<dbReference type="PANTHER" id="PTHR46796:SF6">
    <property type="entry name" value="ARAC SUBFAMILY"/>
    <property type="match status" value="1"/>
</dbReference>
<evidence type="ECO:0000256" key="2">
    <source>
        <dbReference type="ARBA" id="ARBA00023125"/>
    </source>
</evidence>
<protein>
    <recommendedName>
        <fullName evidence="4">HTH araC/xylS-type domain-containing protein</fullName>
    </recommendedName>
</protein>
<evidence type="ECO:0000259" key="4">
    <source>
        <dbReference type="PROSITE" id="PS01124"/>
    </source>
</evidence>
<dbReference type="Pfam" id="PF14525">
    <property type="entry name" value="AraC_binding_2"/>
    <property type="match status" value="1"/>
</dbReference>
<dbReference type="InterPro" id="IPR050204">
    <property type="entry name" value="AraC_XylS_family_regulators"/>
</dbReference>